<keyword evidence="2" id="KW-1185">Reference proteome</keyword>
<comment type="caution">
    <text evidence="1">The sequence shown here is derived from an EMBL/GenBank/DDBJ whole genome shotgun (WGS) entry which is preliminary data.</text>
</comment>
<protein>
    <recommendedName>
        <fullName evidence="3">Transposase</fullName>
    </recommendedName>
</protein>
<evidence type="ECO:0000313" key="1">
    <source>
        <dbReference type="EMBL" id="RLN33903.1"/>
    </source>
</evidence>
<proteinExistence type="predicted"/>
<dbReference type="InterPro" id="IPR036397">
    <property type="entry name" value="RNaseH_sf"/>
</dbReference>
<gene>
    <name evidence="1" type="ORF">C2845_PM03G30110</name>
</gene>
<dbReference type="Proteomes" id="UP000275267">
    <property type="component" value="Unassembled WGS sequence"/>
</dbReference>
<dbReference type="OrthoDB" id="683303at2759"/>
<sequence>MIHPNSVHSQPKFIDMRNIMHMDEKWYNSTKKNKTMYLHPDEDDPLRTVQNKNCIHKCMFLSLLALPRYDAQGKCYFDGKIGIFPFVRKEPAKRKSPNRSRGTLITKTINVKRETSKAFLISKVLPAIARCWPREDAGETIWIQQDNAPSHIRHDDPDFALAVAQTGLDIRLMNQPPNSPDMNILDLGFFSSLQSKAYLRNSKNIDELVSNVVKEYNDYVQTW</sequence>
<dbReference type="STRING" id="4540.A0A3L6T955"/>
<dbReference type="Gene3D" id="3.30.420.10">
    <property type="entry name" value="Ribonuclease H-like superfamily/Ribonuclease H"/>
    <property type="match status" value="1"/>
</dbReference>
<name>A0A3L6T955_PANMI</name>
<organism evidence="1 2">
    <name type="scientific">Panicum miliaceum</name>
    <name type="common">Proso millet</name>
    <name type="synonym">Broomcorn millet</name>
    <dbReference type="NCBI Taxonomy" id="4540"/>
    <lineage>
        <taxon>Eukaryota</taxon>
        <taxon>Viridiplantae</taxon>
        <taxon>Streptophyta</taxon>
        <taxon>Embryophyta</taxon>
        <taxon>Tracheophyta</taxon>
        <taxon>Spermatophyta</taxon>
        <taxon>Magnoliopsida</taxon>
        <taxon>Liliopsida</taxon>
        <taxon>Poales</taxon>
        <taxon>Poaceae</taxon>
        <taxon>PACMAD clade</taxon>
        <taxon>Panicoideae</taxon>
        <taxon>Panicodae</taxon>
        <taxon>Paniceae</taxon>
        <taxon>Panicinae</taxon>
        <taxon>Panicum</taxon>
        <taxon>Panicum sect. Panicum</taxon>
    </lineage>
</organism>
<dbReference type="PANTHER" id="PTHR47169:SF2">
    <property type="entry name" value="OS01G0541250 PROTEIN"/>
    <property type="match status" value="1"/>
</dbReference>
<reference evidence="2" key="1">
    <citation type="journal article" date="2019" name="Nat. Commun.">
        <title>The genome of broomcorn millet.</title>
        <authorList>
            <person name="Zou C."/>
            <person name="Miki D."/>
            <person name="Li D."/>
            <person name="Tang Q."/>
            <person name="Xiao L."/>
            <person name="Rajput S."/>
            <person name="Deng P."/>
            <person name="Jia W."/>
            <person name="Huang R."/>
            <person name="Zhang M."/>
            <person name="Sun Y."/>
            <person name="Hu J."/>
            <person name="Fu X."/>
            <person name="Schnable P.S."/>
            <person name="Li F."/>
            <person name="Zhang H."/>
            <person name="Feng B."/>
            <person name="Zhu X."/>
            <person name="Liu R."/>
            <person name="Schnable J.C."/>
            <person name="Zhu J.-K."/>
            <person name="Zhang H."/>
        </authorList>
    </citation>
    <scope>NUCLEOTIDE SEQUENCE [LARGE SCALE GENOMIC DNA]</scope>
</reference>
<dbReference type="AlphaFoldDB" id="A0A3L6T955"/>
<dbReference type="EMBL" id="PQIB02000002">
    <property type="protein sequence ID" value="RLN33903.1"/>
    <property type="molecule type" value="Genomic_DNA"/>
</dbReference>
<dbReference type="PANTHER" id="PTHR47169">
    <property type="entry name" value="OS01G0541250 PROTEIN"/>
    <property type="match status" value="1"/>
</dbReference>
<dbReference type="GO" id="GO:0003676">
    <property type="term" value="F:nucleic acid binding"/>
    <property type="evidence" value="ECO:0007669"/>
    <property type="project" value="InterPro"/>
</dbReference>
<evidence type="ECO:0008006" key="3">
    <source>
        <dbReference type="Google" id="ProtNLM"/>
    </source>
</evidence>
<accession>A0A3L6T955</accession>
<evidence type="ECO:0000313" key="2">
    <source>
        <dbReference type="Proteomes" id="UP000275267"/>
    </source>
</evidence>